<dbReference type="VEuPathDB" id="VectorBase:AALB20_038819"/>
<dbReference type="InterPro" id="IPR008958">
    <property type="entry name" value="Transglutaminase_C"/>
</dbReference>
<dbReference type="InterPro" id="IPR014756">
    <property type="entry name" value="Ig_E-set"/>
</dbReference>
<comment type="similarity">
    <text evidence="2">Belongs to the transglutaminase superfamily. Transglutaminase family.</text>
</comment>
<keyword evidence="3" id="KW-0808">Transferase</keyword>
<dbReference type="Pfam" id="PF01841">
    <property type="entry name" value="Transglut_core"/>
    <property type="match status" value="2"/>
</dbReference>
<reference evidence="10" key="2">
    <citation type="submission" date="2022-08" db="UniProtKB">
        <authorList>
            <consortium name="EnsemblMetazoa"/>
        </authorList>
    </citation>
    <scope>IDENTIFICATION</scope>
    <source>
        <strain evidence="10">STECLA/ALBI9_A</strain>
    </source>
</reference>
<dbReference type="EC" id="2.3.2.13" evidence="7"/>
<dbReference type="InterPro" id="IPR013783">
    <property type="entry name" value="Ig-like_fold"/>
</dbReference>
<dbReference type="FunFam" id="2.60.40.10:FF:002167">
    <property type="entry name" value="Transglutaminase, isoform B"/>
    <property type="match status" value="1"/>
</dbReference>
<keyword evidence="6" id="KW-0012">Acyltransferase</keyword>
<feature type="domain" description="Transglutaminase-like" evidence="9">
    <location>
        <begin position="297"/>
        <end position="391"/>
    </location>
</feature>
<dbReference type="STRING" id="7167.A0A182F5H4"/>
<keyword evidence="5" id="KW-0106">Calcium</keyword>
<organism evidence="10 11">
    <name type="scientific">Anopheles albimanus</name>
    <name type="common">New world malaria mosquito</name>
    <dbReference type="NCBI Taxonomy" id="7167"/>
    <lineage>
        <taxon>Eukaryota</taxon>
        <taxon>Metazoa</taxon>
        <taxon>Ecdysozoa</taxon>
        <taxon>Arthropoda</taxon>
        <taxon>Hexapoda</taxon>
        <taxon>Insecta</taxon>
        <taxon>Pterygota</taxon>
        <taxon>Neoptera</taxon>
        <taxon>Endopterygota</taxon>
        <taxon>Diptera</taxon>
        <taxon>Nematocera</taxon>
        <taxon>Culicoidea</taxon>
        <taxon>Culicidae</taxon>
        <taxon>Anophelinae</taxon>
        <taxon>Anopheles</taxon>
    </lineage>
</organism>
<dbReference type="FunFam" id="3.90.260.10:FF:000001">
    <property type="entry name" value="Protein-glutamine gamma-glutamyltransferase 2"/>
    <property type="match status" value="1"/>
</dbReference>
<dbReference type="Pfam" id="PF00927">
    <property type="entry name" value="Transglut_C"/>
    <property type="match status" value="2"/>
</dbReference>
<accession>A0A182F5H4</accession>
<comment type="catalytic activity">
    <reaction evidence="8">
        <text>L-glutaminyl-[protein] + L-lysyl-[protein] = [protein]-L-lysyl-N(6)-5-L-glutamyl-[protein] + NH4(+)</text>
        <dbReference type="Rhea" id="RHEA:54816"/>
        <dbReference type="Rhea" id="RHEA-COMP:9752"/>
        <dbReference type="Rhea" id="RHEA-COMP:10207"/>
        <dbReference type="Rhea" id="RHEA-COMP:14005"/>
        <dbReference type="ChEBI" id="CHEBI:28938"/>
        <dbReference type="ChEBI" id="CHEBI:29969"/>
        <dbReference type="ChEBI" id="CHEBI:30011"/>
        <dbReference type="ChEBI" id="CHEBI:138370"/>
        <dbReference type="EC" id="2.3.2.13"/>
    </reaction>
</comment>
<evidence type="ECO:0000256" key="5">
    <source>
        <dbReference type="ARBA" id="ARBA00022837"/>
    </source>
</evidence>
<evidence type="ECO:0000313" key="11">
    <source>
        <dbReference type="Proteomes" id="UP000069272"/>
    </source>
</evidence>
<dbReference type="Pfam" id="PF00868">
    <property type="entry name" value="Transglut_N"/>
    <property type="match status" value="2"/>
</dbReference>
<dbReference type="GO" id="GO:0046872">
    <property type="term" value="F:metal ion binding"/>
    <property type="evidence" value="ECO:0007669"/>
    <property type="project" value="UniProtKB-KW"/>
</dbReference>
<proteinExistence type="inferred from homology"/>
<dbReference type="InterPro" id="IPR036985">
    <property type="entry name" value="Transglutaminase-like_sf"/>
</dbReference>
<reference evidence="10 11" key="1">
    <citation type="journal article" date="2017" name="G3 (Bethesda)">
        <title>The Physical Genome Mapping of Anopheles albimanus Corrected Scaffold Misassemblies and Identified Interarm Rearrangements in Genus Anopheles.</title>
        <authorList>
            <person name="Artemov G.N."/>
            <person name="Peery A.N."/>
            <person name="Jiang X."/>
            <person name="Tu Z."/>
            <person name="Stegniy V.N."/>
            <person name="Sharakhova M.V."/>
            <person name="Sharakhov I.V."/>
        </authorList>
    </citation>
    <scope>NUCLEOTIDE SEQUENCE [LARGE SCALE GENOMIC DNA]</scope>
    <source>
        <strain evidence="10 11">ALBI9_A</strain>
    </source>
</reference>
<evidence type="ECO:0000256" key="6">
    <source>
        <dbReference type="ARBA" id="ARBA00023315"/>
    </source>
</evidence>
<dbReference type="SMART" id="SM00460">
    <property type="entry name" value="TGc"/>
    <property type="match status" value="2"/>
</dbReference>
<dbReference type="Gene3D" id="3.90.260.10">
    <property type="entry name" value="Transglutaminase-like"/>
    <property type="match status" value="2"/>
</dbReference>
<dbReference type="FunFam" id="3.90.260.10:FF:000002">
    <property type="entry name" value="Erythrocyte membrane protein band 4.2"/>
    <property type="match status" value="1"/>
</dbReference>
<dbReference type="FunFam" id="2.60.40.10:FF:000090">
    <property type="entry name" value="Protein-glutamine gamma-glutamyltransferase 2"/>
    <property type="match status" value="1"/>
</dbReference>
<dbReference type="PROSITE" id="PS00547">
    <property type="entry name" value="TRANSGLUTAMINASES"/>
    <property type="match status" value="1"/>
</dbReference>
<keyword evidence="4" id="KW-0479">Metal-binding</keyword>
<evidence type="ECO:0000256" key="4">
    <source>
        <dbReference type="ARBA" id="ARBA00022723"/>
    </source>
</evidence>
<keyword evidence="11" id="KW-1185">Reference proteome</keyword>
<evidence type="ECO:0000256" key="8">
    <source>
        <dbReference type="ARBA" id="ARBA00051843"/>
    </source>
</evidence>
<dbReference type="EnsemblMetazoa" id="AALB001717-RA">
    <property type="protein sequence ID" value="AALB001717-PA"/>
    <property type="gene ID" value="AALB001717"/>
</dbReference>
<evidence type="ECO:0000256" key="7">
    <source>
        <dbReference type="ARBA" id="ARBA00024222"/>
    </source>
</evidence>
<dbReference type="InterPro" id="IPR002931">
    <property type="entry name" value="Transglutaminase-like"/>
</dbReference>
<dbReference type="PANTHER" id="PTHR11590">
    <property type="entry name" value="PROTEIN-GLUTAMINE GAMMA-GLUTAMYLTRANSFERASE"/>
    <property type="match status" value="1"/>
</dbReference>
<dbReference type="Gene3D" id="2.60.40.10">
    <property type="entry name" value="Immunoglobulins"/>
    <property type="match status" value="6"/>
</dbReference>
<name>A0A182F5H4_ANOAL</name>
<evidence type="ECO:0000256" key="3">
    <source>
        <dbReference type="ARBA" id="ARBA00022679"/>
    </source>
</evidence>
<dbReference type="InterPro" id="IPR013808">
    <property type="entry name" value="Transglutaminase_AS"/>
</dbReference>
<dbReference type="GO" id="GO:0003810">
    <property type="term" value="F:protein-glutamine gamma-glutamyltransferase activity"/>
    <property type="evidence" value="ECO:0007669"/>
    <property type="project" value="UniProtKB-EC"/>
</dbReference>
<dbReference type="InterPro" id="IPR050779">
    <property type="entry name" value="Transglutaminase"/>
</dbReference>
<comment type="cofactor">
    <cofactor evidence="1">
        <name>Ca(2+)</name>
        <dbReference type="ChEBI" id="CHEBI:29108"/>
    </cofactor>
</comment>
<dbReference type="SUPFAM" id="SSF49309">
    <property type="entry name" value="Transglutaminase, two C-terminal domains"/>
    <property type="match status" value="4"/>
</dbReference>
<evidence type="ECO:0000256" key="2">
    <source>
        <dbReference type="ARBA" id="ARBA00005968"/>
    </source>
</evidence>
<dbReference type="InterPro" id="IPR036238">
    <property type="entry name" value="Transglutaminase_C_sf"/>
</dbReference>
<dbReference type="Proteomes" id="UP000069272">
    <property type="component" value="Chromosome 2L"/>
</dbReference>
<dbReference type="InterPro" id="IPR001102">
    <property type="entry name" value="Transglutaminase_N"/>
</dbReference>
<dbReference type="VEuPathDB" id="VectorBase:AALB001717"/>
<dbReference type="PANTHER" id="PTHR11590:SF69">
    <property type="entry name" value="RE08173P"/>
    <property type="match status" value="1"/>
</dbReference>
<protein>
    <recommendedName>
        <fullName evidence="7">protein-glutamine gamma-glutamyltransferase</fullName>
        <ecNumber evidence="7">2.3.2.13</ecNumber>
    </recommendedName>
</protein>
<evidence type="ECO:0000259" key="9">
    <source>
        <dbReference type="SMART" id="SM00460"/>
    </source>
</evidence>
<sequence length="1465" mass="164844">MISVWPKGKVVSNQTQKQLLKVEAIDMCYEQNGKALYTDRYEIMARPDVKQLVVRRGAPFNVQLHCNRPFNEQEDTIVLSMVVEEIGNDKISFGGGTVVHLPLASKLTSATDEWSATLLESTTDPATGRAIATVQVFISSRASVSVWNLAVRSRLDSTNETHQKEAPSAIYVLFNPWCKNDFVYLDDEAERQEYVVNDSTIIWRNKPTEKGAYGWNLGQYERDILDCALWIVAIPGRVSPTFRSNPVKVVRALTAALSTANGPGVLLGKWSGDLSDGTNPAAWSGSVRILQQYFATREPVRYGQCWVYAGVCATVCRALGIPCRVVTNFESAHGGESSLTVDFFVDFEGQTLPDFTDDSVWNYHVWNEVWMKRVDLNNPKYDGWQAIDATPQEMSDGMYKIGPSPPSAIKDGEVLMLYDVDFVYSEINADKVYWSIGNGDQAELMPLLVETKSIGKNISTKAIGSNLREDITHQYKYEEGSTKEHEVMQAVLKQTSQRFVSSAMPSQMPKAYHIDSEAGNAIELELKPSSENIIGKPFRLQLLIKNVTDKPQTISGTLILKHSDYTGKFTKLIRNIPFNQSVGPYLEVPLMIELSYDQYRSNEFDQCCIRAYCIAELKGCRNKIFLVEKFSMETPRIEMRRISGSKHGSIFVTAELKNPLPVPLTDGRFLFEGSRYSDPLEIRFPSVAVNETVKAAYPVSQLHKGKAVITVSFVAKELKNLLPAMEYLNVRDSNTVSGDVLTVRSVDLCIEENGKSHHTKRFSLMSRDEYSGKIPKLVVRRGQAFRLRIFCDRPYDRSRDAMSLIFTVADEDQPTHGHATLVGIPVNQFPTQLGDPLEWGAGIEAIHGDMMQILVKPAANAPIGRWKLDFDTKLLTDAFGRSYSLPQPFYVLFNPWCTDDQVYMEDKAHRHEYILSDTTLIYRGSYNRVRPSVWKFGQFDEHVLDCALLLISKIGKVSATHRGDPVRVSRAISAAVNSPDDDGALLGNWSGDFSGGTPPTKWVGSVEILQQFYKKQKPVKYAQCWVFAGVVSTIARAIGIPSRVVTNYSSAHDTQASLTVDYFVDKRGQIMEEMSSDSIWNYHVWNEVWMLRPDLGISSDGDYGGWQAIDATPQESSDGMFRCGPASVLAVKLGEVLKPYDNNFLFAEVNADKVFWRYTGPQHPLKLLRKDVLGIGLFISTKAVGLWDREDITSSYKFAEKSEEERATMLKALKQANSYFSRFYLNEEFNEVYFNFELRDDIKIGESFTVILLVKNRSSEREHNIDGSLHVDTILYTGKDRESVKVQTFSITLDPGTEQSVEMLVEFNDYYRKLRDQAAFNISCMATVRDTEFEFYAQDDFRVRKPDIKIHLLGTPVSQAPLEVEITLENPLPIPLRKGLFHVEGTGIGKPLLFNHPEIAAGEKISNTFSMTPPYSGRMTIAAKFVSKELDDVDGFLAFEAAPRPEDVILETENNEIIARTDVID</sequence>
<feature type="domain" description="Transglutaminase-like" evidence="9">
    <location>
        <begin position="1016"/>
        <end position="1113"/>
    </location>
</feature>
<dbReference type="SUPFAM" id="SSF54001">
    <property type="entry name" value="Cysteine proteinases"/>
    <property type="match status" value="2"/>
</dbReference>
<dbReference type="InterPro" id="IPR038765">
    <property type="entry name" value="Papain-like_cys_pep_sf"/>
</dbReference>
<evidence type="ECO:0000256" key="1">
    <source>
        <dbReference type="ARBA" id="ARBA00001913"/>
    </source>
</evidence>
<evidence type="ECO:0000313" key="10">
    <source>
        <dbReference type="EnsemblMetazoa" id="AALB001717-PA"/>
    </source>
</evidence>
<dbReference type="VEuPathDB" id="VectorBase:AALB20_026244"/>
<dbReference type="FunFam" id="2.60.40.10:FF:000171">
    <property type="entry name" value="protein-glutamine gamma-glutamyltransferase 6"/>
    <property type="match status" value="1"/>
</dbReference>
<dbReference type="SUPFAM" id="SSF81296">
    <property type="entry name" value="E set domains"/>
    <property type="match status" value="2"/>
</dbReference>